<protein>
    <recommendedName>
        <fullName evidence="8">Auxin response factor</fullName>
    </recommendedName>
</protein>
<dbReference type="GO" id="GO:0009734">
    <property type="term" value="P:auxin-activated signaling pathway"/>
    <property type="evidence" value="ECO:0007669"/>
    <property type="project" value="UniProtKB-KW"/>
</dbReference>
<feature type="non-terminal residue" evidence="12">
    <location>
        <position position="1"/>
    </location>
</feature>
<evidence type="ECO:0000313" key="13">
    <source>
        <dbReference type="Proteomes" id="UP000029121"/>
    </source>
</evidence>
<comment type="similarity">
    <text evidence="2 8">Belongs to the ARF family.</text>
</comment>
<dbReference type="PANTHER" id="PTHR31384:SF94">
    <property type="entry name" value="AUXIN RESPONSE FACTOR 17"/>
    <property type="match status" value="1"/>
</dbReference>
<dbReference type="Gene3D" id="2.30.30.1040">
    <property type="match status" value="1"/>
</dbReference>
<evidence type="ECO:0000256" key="3">
    <source>
        <dbReference type="ARBA" id="ARBA00023015"/>
    </source>
</evidence>
<dbReference type="PANTHER" id="PTHR31384">
    <property type="entry name" value="AUXIN RESPONSE FACTOR 4-RELATED"/>
    <property type="match status" value="1"/>
</dbReference>
<feature type="compositionally biased region" description="Low complexity" evidence="9">
    <location>
        <begin position="516"/>
        <end position="538"/>
    </location>
</feature>
<dbReference type="eggNOG" id="ENOG502QVP0">
    <property type="taxonomic scope" value="Eukaryota"/>
</dbReference>
<evidence type="ECO:0000256" key="9">
    <source>
        <dbReference type="SAM" id="MobiDB-lite"/>
    </source>
</evidence>
<dbReference type="AlphaFoldDB" id="R0HYF1"/>
<evidence type="ECO:0000259" key="11">
    <source>
        <dbReference type="PROSITE" id="PS50863"/>
    </source>
</evidence>
<keyword evidence="13" id="KW-1185">Reference proteome</keyword>
<dbReference type="Pfam" id="PF02362">
    <property type="entry name" value="B3"/>
    <property type="match status" value="1"/>
</dbReference>
<dbReference type="OrthoDB" id="1414159at2759"/>
<comment type="function">
    <text evidence="8">Auxin response factors (ARFs) are transcriptional factors that bind specifically to the DNA sequence 5'-TGTCTC-3' found in the auxin-responsive promoter elements (AuxREs).</text>
</comment>
<gene>
    <name evidence="12" type="ORF">CARUB_v10019991mg</name>
</gene>
<dbReference type="SUPFAM" id="SSF101936">
    <property type="entry name" value="DNA-binding pseudobarrel domain"/>
    <property type="match status" value="1"/>
</dbReference>
<dbReference type="InterPro" id="IPR015300">
    <property type="entry name" value="DNA-bd_pseudobarrel_sf"/>
</dbReference>
<keyword evidence="3 8" id="KW-0805">Transcription regulation</keyword>
<evidence type="ECO:0000313" key="12">
    <source>
        <dbReference type="EMBL" id="EOA34914.1"/>
    </source>
</evidence>
<dbReference type="FunFam" id="2.40.330.10:FF:000001">
    <property type="entry name" value="Auxin response factor"/>
    <property type="match status" value="1"/>
</dbReference>
<dbReference type="SMART" id="SM01019">
    <property type="entry name" value="B3"/>
    <property type="match status" value="1"/>
</dbReference>
<evidence type="ECO:0000256" key="4">
    <source>
        <dbReference type="ARBA" id="ARBA00023125"/>
    </source>
</evidence>
<dbReference type="GO" id="GO:0005634">
    <property type="term" value="C:nucleus"/>
    <property type="evidence" value="ECO:0007669"/>
    <property type="project" value="UniProtKB-SubCell"/>
</dbReference>
<feature type="domain" description="TF-B3" evidence="11">
    <location>
        <begin position="146"/>
        <end position="248"/>
    </location>
</feature>
<accession>R0HYF1</accession>
<evidence type="ECO:0000256" key="7">
    <source>
        <dbReference type="ARBA" id="ARBA00023294"/>
    </source>
</evidence>
<feature type="region of interest" description="Disordered" evidence="9">
    <location>
        <begin position="485"/>
        <end position="543"/>
    </location>
</feature>
<organism evidence="12 13">
    <name type="scientific">Capsella rubella</name>
    <dbReference type="NCBI Taxonomy" id="81985"/>
    <lineage>
        <taxon>Eukaryota</taxon>
        <taxon>Viridiplantae</taxon>
        <taxon>Streptophyta</taxon>
        <taxon>Embryophyta</taxon>
        <taxon>Tracheophyta</taxon>
        <taxon>Spermatophyta</taxon>
        <taxon>Magnoliopsida</taxon>
        <taxon>eudicotyledons</taxon>
        <taxon>Gunneridae</taxon>
        <taxon>Pentapetalae</taxon>
        <taxon>rosids</taxon>
        <taxon>malvids</taxon>
        <taxon>Brassicales</taxon>
        <taxon>Brassicaceae</taxon>
        <taxon>Camelineae</taxon>
        <taxon>Capsella</taxon>
    </lineage>
</organism>
<dbReference type="InterPro" id="IPR010525">
    <property type="entry name" value="ARF_dom"/>
</dbReference>
<dbReference type="GO" id="GO:0003677">
    <property type="term" value="F:DNA binding"/>
    <property type="evidence" value="ECO:0007669"/>
    <property type="project" value="UniProtKB-KW"/>
</dbReference>
<dbReference type="InterPro" id="IPR003340">
    <property type="entry name" value="B3_DNA-bd"/>
</dbReference>
<dbReference type="KEGG" id="crb:17896183"/>
<evidence type="ECO:0000256" key="5">
    <source>
        <dbReference type="ARBA" id="ARBA00023163"/>
    </source>
</evidence>
<evidence type="ECO:0000256" key="2">
    <source>
        <dbReference type="ARBA" id="ARBA00007853"/>
    </source>
</evidence>
<proteinExistence type="inferred from homology"/>
<evidence type="ECO:0000256" key="1">
    <source>
        <dbReference type="ARBA" id="ARBA00004123"/>
    </source>
</evidence>
<keyword evidence="10" id="KW-0732">Signal</keyword>
<feature type="signal peptide" evidence="10">
    <location>
        <begin position="1"/>
        <end position="19"/>
    </location>
</feature>
<dbReference type="Proteomes" id="UP000029121">
    <property type="component" value="Unassembled WGS sequence"/>
</dbReference>
<dbReference type="InterPro" id="IPR044835">
    <property type="entry name" value="ARF_plant"/>
</dbReference>
<dbReference type="EMBL" id="KB870806">
    <property type="protein sequence ID" value="EOA34914.1"/>
    <property type="molecule type" value="Genomic_DNA"/>
</dbReference>
<dbReference type="PROSITE" id="PS50863">
    <property type="entry name" value="B3"/>
    <property type="match status" value="1"/>
</dbReference>
<evidence type="ECO:0000256" key="10">
    <source>
        <dbReference type="SAM" id="SignalP"/>
    </source>
</evidence>
<evidence type="ECO:0000256" key="6">
    <source>
        <dbReference type="ARBA" id="ARBA00023242"/>
    </source>
</evidence>
<dbReference type="Pfam" id="PF06507">
    <property type="entry name" value="ARF_AD"/>
    <property type="match status" value="1"/>
</dbReference>
<dbReference type="Gene3D" id="2.40.330.10">
    <property type="entry name" value="DNA-binding pseudobarrel domain"/>
    <property type="match status" value="1"/>
</dbReference>
<evidence type="ECO:0000256" key="8">
    <source>
        <dbReference type="RuleBase" id="RU004561"/>
    </source>
</evidence>
<keyword evidence="7 8" id="KW-0927">Auxin signaling pathway</keyword>
<comment type="subcellular location">
    <subcellularLocation>
        <location evidence="1 8">Nucleus</location>
    </subcellularLocation>
</comment>
<feature type="compositionally biased region" description="Polar residues" evidence="9">
    <location>
        <begin position="604"/>
        <end position="616"/>
    </location>
</feature>
<dbReference type="GO" id="GO:0006355">
    <property type="term" value="P:regulation of DNA-templated transcription"/>
    <property type="evidence" value="ECO:0007669"/>
    <property type="project" value="InterPro"/>
</dbReference>
<keyword evidence="6 8" id="KW-0539">Nucleus</keyword>
<sequence length="616" mass="67256">YLPLLLLLLLLLSLTSLQCNQTPMSPPSESAAGDILHRGVDPTIWRACAGASVQIPQLYSRVYYFPQGHVEHCCASSPLSSSPPPSTSPVPCRISSIQLLADPITDEVFAHLLLQPMSQDQFAPTNFSRFPAYEGDVDDNNKVTTFAKILTPSDANNGGGFSVPRYCADSVFPPLDFLADPPVQKLFITDIHGSVWDFRHIYRGTPRRHLLTTGWSKFVNSKKLIAGDSVVFMRKSADEMFIGVRRTPTSNHGGGTSYYGGDEYNGYYSQINGALAKEDDGSAKKMFRRTGKGKLTPEAVSEAMNRAAQGLSFEVVYYPTAGWSDFVVRAEDVESSMSMFWTPGTRVKMAMETEDSSRITWFQGIVSSTYQETGPWRGSPWKQLQITWDEPEILQNVKRVNPWQVEIVANATQLHPTFPPAKRLKYPQTGGFLSGDDGEILYPPQRGLSSAAAPDSSPFLNSYTTFPAGMQGARHYEFGSHNPTGFIGENPPQLSTNNFFSPLPGLGKVSTEKNFGSPPSDNLSPNSNSTNLSSGNDLVGNRVPNTAKANSIKLFGKTITVQEPSESGLAESGLCEEDGSKESSDNTTQLSLTHGPRTREDSRCTPTATQSISAKV</sequence>
<feature type="region of interest" description="Disordered" evidence="9">
    <location>
        <begin position="564"/>
        <end position="616"/>
    </location>
</feature>
<dbReference type="STRING" id="81985.R0HYF1"/>
<keyword evidence="4 8" id="KW-0238">DNA-binding</keyword>
<keyword evidence="5 8" id="KW-0804">Transcription</keyword>
<name>R0HYF1_9BRAS</name>
<feature type="chain" id="PRO_5004343280" description="Auxin response factor" evidence="10">
    <location>
        <begin position="20"/>
        <end position="616"/>
    </location>
</feature>
<comment type="subunit">
    <text evidence="8">Homodimers and heterodimers.</text>
</comment>
<dbReference type="CDD" id="cd10017">
    <property type="entry name" value="B3_DNA"/>
    <property type="match status" value="1"/>
</dbReference>
<reference evidence="13" key="1">
    <citation type="journal article" date="2013" name="Nat. Genet.">
        <title>The Capsella rubella genome and the genomic consequences of rapid mating system evolution.</title>
        <authorList>
            <person name="Slotte T."/>
            <person name="Hazzouri K.M."/>
            <person name="Agren J.A."/>
            <person name="Koenig D."/>
            <person name="Maumus F."/>
            <person name="Guo Y.L."/>
            <person name="Steige K."/>
            <person name="Platts A.E."/>
            <person name="Escobar J.S."/>
            <person name="Newman L.K."/>
            <person name="Wang W."/>
            <person name="Mandakova T."/>
            <person name="Vello E."/>
            <person name="Smith L.M."/>
            <person name="Henz S.R."/>
            <person name="Steffen J."/>
            <person name="Takuno S."/>
            <person name="Brandvain Y."/>
            <person name="Coop G."/>
            <person name="Andolfatto P."/>
            <person name="Hu T.T."/>
            <person name="Blanchette M."/>
            <person name="Clark R.M."/>
            <person name="Quesneville H."/>
            <person name="Nordborg M."/>
            <person name="Gaut B.S."/>
            <person name="Lysak M.A."/>
            <person name="Jenkins J."/>
            <person name="Grimwood J."/>
            <person name="Chapman J."/>
            <person name="Prochnik S."/>
            <person name="Shu S."/>
            <person name="Rokhsar D."/>
            <person name="Schmutz J."/>
            <person name="Weigel D."/>
            <person name="Wright S.I."/>
        </authorList>
    </citation>
    <scope>NUCLEOTIDE SEQUENCE [LARGE SCALE GENOMIC DNA]</scope>
    <source>
        <strain evidence="13">cv. Monte Gargano</strain>
    </source>
</reference>